<dbReference type="InterPro" id="IPR006076">
    <property type="entry name" value="FAD-dep_OxRdtase"/>
</dbReference>
<gene>
    <name evidence="4" type="ORF">LVJ83_11505</name>
</gene>
<dbReference type="PANTHER" id="PTHR13847">
    <property type="entry name" value="SARCOSINE DEHYDROGENASE-RELATED"/>
    <property type="match status" value="1"/>
</dbReference>
<dbReference type="PANTHER" id="PTHR13847:SF280">
    <property type="entry name" value="D-AMINO ACID DEHYDROGENASE"/>
    <property type="match status" value="1"/>
</dbReference>
<feature type="domain" description="FAD dependent oxidoreductase" evidence="3">
    <location>
        <begin position="3"/>
        <end position="398"/>
    </location>
</feature>
<dbReference type="Pfam" id="PF01266">
    <property type="entry name" value="DAO"/>
    <property type="match status" value="1"/>
</dbReference>
<dbReference type="Proteomes" id="UP000829817">
    <property type="component" value="Chromosome"/>
</dbReference>
<dbReference type="Gene3D" id="3.50.50.60">
    <property type="entry name" value="FAD/NAD(P)-binding domain"/>
    <property type="match status" value="2"/>
</dbReference>
<keyword evidence="5" id="KW-1185">Reference proteome</keyword>
<proteinExistence type="inferred from homology"/>
<accession>A0ABY4DR79</accession>
<dbReference type="InterPro" id="IPR036188">
    <property type="entry name" value="FAD/NAD-bd_sf"/>
</dbReference>
<evidence type="ECO:0000256" key="2">
    <source>
        <dbReference type="ARBA" id="ARBA00023002"/>
    </source>
</evidence>
<comment type="similarity">
    <text evidence="1">Belongs to the DadA oxidoreductase family.</text>
</comment>
<sequence length="418" mass="46006">MEIIVLGAGVAGVSTAWYLAEAGHRVTVIDRAASVAVETSFANAGQLSYGYTTPWAAPGIPQKAAKWLMRPHSPLIFKPDGSLFQLRWLRQMLANCNPASYHLNKERMVRVSEYSREMFRRLEAQTGLAFEGRHQGTLQIFRTHHEVAAAQKDMQVLDEYGVPYRLLEPADVSQYEPALADVAHKLAGALYLPNDGTGDCHLFTRNLAALCVEKGVVFEFNRSIECFEHSGGKISAVWAGGQRFEADRYVCALGSFSRPAMAELGLDLPVYPVKGYSLTIPITHSAAAPVSTVIDETYKVALTRFDNRIRVGGMAELSGYHIHLSPKRRETLELVVNDLYPQGGDLGRAEFWSGLRPMTPDSTPIIGATRFENLFMNTGHGTLGWTMSLGSGRLAADLAAGAVPEIRYDDLALSRYIR</sequence>
<evidence type="ECO:0000313" key="5">
    <source>
        <dbReference type="Proteomes" id="UP000829817"/>
    </source>
</evidence>
<dbReference type="NCBIfam" id="NF001933">
    <property type="entry name" value="PRK00711.1"/>
    <property type="match status" value="1"/>
</dbReference>
<dbReference type="SUPFAM" id="SSF51905">
    <property type="entry name" value="FAD/NAD(P)-binding domain"/>
    <property type="match status" value="1"/>
</dbReference>
<reference evidence="4 5" key="1">
    <citation type="journal article" date="2022" name="Res Sq">
        <title>Evolution of multicellular longitudinally dividing oral cavity symbionts (Neisseriaceae).</title>
        <authorList>
            <person name="Nyongesa S."/>
            <person name="Weber P."/>
            <person name="Bernet E."/>
            <person name="Pullido F."/>
            <person name="Nieckarz M."/>
            <person name="Delaby M."/>
            <person name="Nieves C."/>
            <person name="Viehboeck T."/>
            <person name="Krause N."/>
            <person name="Rivera-Millot A."/>
            <person name="Nakamura A."/>
            <person name="Vischer N."/>
            <person name="VanNieuwenhze M."/>
            <person name="Brun Y."/>
            <person name="Cava F."/>
            <person name="Bulgheresi S."/>
            <person name="Veyrier F."/>
        </authorList>
    </citation>
    <scope>NUCLEOTIDE SEQUENCE [LARGE SCALE GENOMIC DNA]</scope>
    <source>
        <strain evidence="4 5">CCUG 63373m</strain>
    </source>
</reference>
<evidence type="ECO:0000256" key="1">
    <source>
        <dbReference type="ARBA" id="ARBA00009410"/>
    </source>
</evidence>
<name>A0ABY4DR79_9NEIS</name>
<organism evidence="4 5">
    <name type="scientific">Uruburuella testudinis</name>
    <dbReference type="NCBI Taxonomy" id="1282863"/>
    <lineage>
        <taxon>Bacteria</taxon>
        <taxon>Pseudomonadati</taxon>
        <taxon>Pseudomonadota</taxon>
        <taxon>Betaproteobacteria</taxon>
        <taxon>Neisseriales</taxon>
        <taxon>Neisseriaceae</taxon>
        <taxon>Uruburuella</taxon>
    </lineage>
</organism>
<evidence type="ECO:0000259" key="3">
    <source>
        <dbReference type="Pfam" id="PF01266"/>
    </source>
</evidence>
<keyword evidence="2" id="KW-0560">Oxidoreductase</keyword>
<dbReference type="RefSeq" id="WP_244784771.1">
    <property type="nucleotide sequence ID" value="NZ_CP091508.1"/>
</dbReference>
<evidence type="ECO:0000313" key="4">
    <source>
        <dbReference type="EMBL" id="UOO81544.1"/>
    </source>
</evidence>
<dbReference type="EMBL" id="CP091508">
    <property type="protein sequence ID" value="UOO81544.1"/>
    <property type="molecule type" value="Genomic_DNA"/>
</dbReference>
<protein>
    <submittedName>
        <fullName evidence="4">D-amino acid dehydrogenase</fullName>
    </submittedName>
</protein>
<dbReference type="Gene3D" id="3.30.9.10">
    <property type="entry name" value="D-Amino Acid Oxidase, subunit A, domain 2"/>
    <property type="match status" value="1"/>
</dbReference>
<dbReference type="SUPFAM" id="SSF54373">
    <property type="entry name" value="FAD-linked reductases, C-terminal domain"/>
    <property type="match status" value="1"/>
</dbReference>